<accession>A0A4S4C1T3</accession>
<reference evidence="1 2" key="1">
    <citation type="submission" date="2019-04" db="EMBL/GenBank/DDBJ databases">
        <title>Bacillus sediminilitoris sp. nov., isolated from a tidal flat sediment on the East China Sea.</title>
        <authorList>
            <person name="Wei Y."/>
            <person name="Mao H."/>
            <person name="Fang J."/>
        </authorList>
    </citation>
    <scope>NUCLEOTIDE SEQUENCE [LARGE SCALE GENOMIC DNA]</scope>
    <source>
        <strain evidence="1 2">DSL-17</strain>
    </source>
</reference>
<evidence type="ECO:0000313" key="1">
    <source>
        <dbReference type="EMBL" id="THF81060.1"/>
    </source>
</evidence>
<gene>
    <name evidence="1" type="ORF">E6W99_07845</name>
</gene>
<proteinExistence type="predicted"/>
<dbReference type="OrthoDB" id="2390218at2"/>
<protein>
    <submittedName>
        <fullName evidence="1">Uncharacterized protein</fullName>
    </submittedName>
</protein>
<name>A0A4S4C1T3_9BACI</name>
<dbReference type="RefSeq" id="WP_136352636.1">
    <property type="nucleotide sequence ID" value="NZ_CP046266.1"/>
</dbReference>
<organism evidence="1 2">
    <name type="scientific">Metabacillus sediminilitoris</name>
    <dbReference type="NCBI Taxonomy" id="2567941"/>
    <lineage>
        <taxon>Bacteria</taxon>
        <taxon>Bacillati</taxon>
        <taxon>Bacillota</taxon>
        <taxon>Bacilli</taxon>
        <taxon>Bacillales</taxon>
        <taxon>Bacillaceae</taxon>
        <taxon>Metabacillus</taxon>
    </lineage>
</organism>
<keyword evidence="2" id="KW-1185">Reference proteome</keyword>
<comment type="caution">
    <text evidence="1">The sequence shown here is derived from an EMBL/GenBank/DDBJ whole genome shotgun (WGS) entry which is preliminary data.</text>
</comment>
<dbReference type="Proteomes" id="UP000310334">
    <property type="component" value="Unassembled WGS sequence"/>
</dbReference>
<dbReference type="AlphaFoldDB" id="A0A4S4C1T3"/>
<sequence length="67" mass="7702">MNLLPSVLGLFLYFPEDKTEYIPAVITMAIFGIAAFLAFRYIVKVSKKEQGKVDELYNKSVNRNEQE</sequence>
<evidence type="ECO:0000313" key="2">
    <source>
        <dbReference type="Proteomes" id="UP000310334"/>
    </source>
</evidence>
<dbReference type="EMBL" id="SSNT01000005">
    <property type="protein sequence ID" value="THF81060.1"/>
    <property type="molecule type" value="Genomic_DNA"/>
</dbReference>